<protein>
    <recommendedName>
        <fullName evidence="4">DUF2330 domain-containing protein</fullName>
    </recommendedName>
</protein>
<feature type="signal peptide" evidence="1">
    <location>
        <begin position="1"/>
        <end position="25"/>
    </location>
</feature>
<dbReference type="OrthoDB" id="5503640at2"/>
<dbReference type="AlphaFoldDB" id="A0A017TEF8"/>
<accession>A0A017TEF8</accession>
<evidence type="ECO:0008006" key="4">
    <source>
        <dbReference type="Google" id="ProtNLM"/>
    </source>
</evidence>
<evidence type="ECO:0000313" key="3">
    <source>
        <dbReference type="Proteomes" id="UP000019678"/>
    </source>
</evidence>
<gene>
    <name evidence="2" type="ORF">CAP_8174</name>
</gene>
<dbReference type="InterPro" id="IPR019283">
    <property type="entry name" value="DUF2330"/>
</dbReference>
<name>A0A017TEF8_9BACT</name>
<sequence length="497" mass="51965">MRRTRRAFALAAATSLLAAPRLADACGGVFSSDLPGQSEVVTVTSQRIAISISSEQTVLWSQIAYEGDPSDFAWVLPVGPGAVLEASSDAWFEALEAFTATRVSSPSVTCYDGSGSGSGSSSGGCCGSALGDGLAGSAPDRGNFGQGGEVTVVHEGSVGNYQTVTLSSSNGEAVQQWLVDNGYAVPDTVVPALEAYAAQGLDFIAMRLKPDTSIKQMTPVRVRAPGGSTIVPMRMMAAGAGASVPLTLYVLGEGRYAPSNFPNIEVNTSDLTWDFATESSDYEARRAEALSTMDGRTFLTSHVSRQALHIRNERRALTPEGLAPAPENTADTIADLYALQGTTTATGEGTSCDLSAMLESYRSLTVVEACPDGATSPGPCDDGETVTASTFECGGLTDVSTALLGMRPRDLTLARLEANLPPSALSDELQLGPADDQDAVSSDLKAAEAENVPCSDYEVYPDGTEPLNMRPRTTAPALMMLGFLGVTLRRRRRSARA</sequence>
<dbReference type="EMBL" id="ASRX01000008">
    <property type="protein sequence ID" value="EYF07673.1"/>
    <property type="molecule type" value="Genomic_DNA"/>
</dbReference>
<dbReference type="Proteomes" id="UP000019678">
    <property type="component" value="Unassembled WGS sequence"/>
</dbReference>
<keyword evidence="3" id="KW-1185">Reference proteome</keyword>
<evidence type="ECO:0000313" key="2">
    <source>
        <dbReference type="EMBL" id="EYF07673.1"/>
    </source>
</evidence>
<reference evidence="2 3" key="1">
    <citation type="submission" date="2013-05" db="EMBL/GenBank/DDBJ databases">
        <title>Genome assembly of Chondromyces apiculatus DSM 436.</title>
        <authorList>
            <person name="Sharma G."/>
            <person name="Khatri I."/>
            <person name="Kaur C."/>
            <person name="Mayilraj S."/>
            <person name="Subramanian S."/>
        </authorList>
    </citation>
    <scope>NUCLEOTIDE SEQUENCE [LARGE SCALE GENOMIC DNA]</scope>
    <source>
        <strain evidence="2 3">DSM 436</strain>
    </source>
</reference>
<feature type="chain" id="PRO_5001500517" description="DUF2330 domain-containing protein" evidence="1">
    <location>
        <begin position="26"/>
        <end position="497"/>
    </location>
</feature>
<keyword evidence="1" id="KW-0732">Signal</keyword>
<comment type="caution">
    <text evidence="2">The sequence shown here is derived from an EMBL/GenBank/DDBJ whole genome shotgun (WGS) entry which is preliminary data.</text>
</comment>
<dbReference type="RefSeq" id="WP_052374281.1">
    <property type="nucleotide sequence ID" value="NZ_ASRX01000008.1"/>
</dbReference>
<dbReference type="Pfam" id="PF10092">
    <property type="entry name" value="DUF2330"/>
    <property type="match status" value="1"/>
</dbReference>
<evidence type="ECO:0000256" key="1">
    <source>
        <dbReference type="SAM" id="SignalP"/>
    </source>
</evidence>
<organism evidence="2 3">
    <name type="scientific">Chondromyces apiculatus DSM 436</name>
    <dbReference type="NCBI Taxonomy" id="1192034"/>
    <lineage>
        <taxon>Bacteria</taxon>
        <taxon>Pseudomonadati</taxon>
        <taxon>Myxococcota</taxon>
        <taxon>Polyangia</taxon>
        <taxon>Polyangiales</taxon>
        <taxon>Polyangiaceae</taxon>
        <taxon>Chondromyces</taxon>
    </lineage>
</organism>
<dbReference type="STRING" id="1192034.CAP_8174"/>
<dbReference type="eggNOG" id="COG4402">
    <property type="taxonomic scope" value="Bacteria"/>
</dbReference>
<proteinExistence type="predicted"/>